<evidence type="ECO:0000313" key="1">
    <source>
        <dbReference type="EMBL" id="KAI0087595.1"/>
    </source>
</evidence>
<accession>A0ACB8U0R3</accession>
<comment type="caution">
    <text evidence="1">The sequence shown here is derived from an EMBL/GenBank/DDBJ whole genome shotgun (WGS) entry which is preliminary data.</text>
</comment>
<sequence length="362" mass="41356">MLKLNGIEVWLEDFTSGQEYLPRKVKQIGSRNVTGTFLYKRRQRFTLRWRRASPSCDYESYDLLLVVYAMYGKGSNARQKLASVIHAPKEWNGSEFSQGYLDQEFFKGGLLFPYIPKHPKTNRVEGTLWVEIYRDSQGLVRAGDTSLKNLQRNRAILDKLGLFASFTFEFVHESTFEEGSGLVPDSDLDSNTSEIMESDFHLPTSPNEGTSVTSRLRPINLIRHPCPPYTEHLPKSSSEDLARRKRSSTQQNARRTRQSFDTARRAHGSRITHSPLRIGSSREATPVAGPSRTPIRLEDAQEMTNGIAARLEALSDLTRENSLEERVQNELIARLIKGKEKRLREERSINDALRKAVLLMEK</sequence>
<proteinExistence type="predicted"/>
<dbReference type="Proteomes" id="UP001055072">
    <property type="component" value="Unassembled WGS sequence"/>
</dbReference>
<protein>
    <submittedName>
        <fullName evidence="1">Uncharacterized protein</fullName>
    </submittedName>
</protein>
<gene>
    <name evidence="1" type="ORF">BDY19DRAFT_994906</name>
</gene>
<organism evidence="1 2">
    <name type="scientific">Irpex rosettiformis</name>
    <dbReference type="NCBI Taxonomy" id="378272"/>
    <lineage>
        <taxon>Eukaryota</taxon>
        <taxon>Fungi</taxon>
        <taxon>Dikarya</taxon>
        <taxon>Basidiomycota</taxon>
        <taxon>Agaricomycotina</taxon>
        <taxon>Agaricomycetes</taxon>
        <taxon>Polyporales</taxon>
        <taxon>Irpicaceae</taxon>
        <taxon>Irpex</taxon>
    </lineage>
</organism>
<reference evidence="1" key="1">
    <citation type="journal article" date="2021" name="Environ. Microbiol.">
        <title>Gene family expansions and transcriptome signatures uncover fungal adaptations to wood decay.</title>
        <authorList>
            <person name="Hage H."/>
            <person name="Miyauchi S."/>
            <person name="Viragh M."/>
            <person name="Drula E."/>
            <person name="Min B."/>
            <person name="Chaduli D."/>
            <person name="Navarro D."/>
            <person name="Favel A."/>
            <person name="Norest M."/>
            <person name="Lesage-Meessen L."/>
            <person name="Balint B."/>
            <person name="Merenyi Z."/>
            <person name="de Eugenio L."/>
            <person name="Morin E."/>
            <person name="Martinez A.T."/>
            <person name="Baldrian P."/>
            <person name="Stursova M."/>
            <person name="Martinez M.J."/>
            <person name="Novotny C."/>
            <person name="Magnuson J.K."/>
            <person name="Spatafora J.W."/>
            <person name="Maurice S."/>
            <person name="Pangilinan J."/>
            <person name="Andreopoulos W."/>
            <person name="LaButti K."/>
            <person name="Hundley H."/>
            <person name="Na H."/>
            <person name="Kuo A."/>
            <person name="Barry K."/>
            <person name="Lipzen A."/>
            <person name="Henrissat B."/>
            <person name="Riley R."/>
            <person name="Ahrendt S."/>
            <person name="Nagy L.G."/>
            <person name="Grigoriev I.V."/>
            <person name="Martin F."/>
            <person name="Rosso M.N."/>
        </authorList>
    </citation>
    <scope>NUCLEOTIDE SEQUENCE</scope>
    <source>
        <strain evidence="1">CBS 384.51</strain>
    </source>
</reference>
<name>A0ACB8U0R3_9APHY</name>
<keyword evidence="2" id="KW-1185">Reference proteome</keyword>
<evidence type="ECO:0000313" key="2">
    <source>
        <dbReference type="Proteomes" id="UP001055072"/>
    </source>
</evidence>
<dbReference type="EMBL" id="MU274917">
    <property type="protein sequence ID" value="KAI0087595.1"/>
    <property type="molecule type" value="Genomic_DNA"/>
</dbReference>